<evidence type="ECO:0000256" key="1">
    <source>
        <dbReference type="SAM" id="MobiDB-lite"/>
    </source>
</evidence>
<dbReference type="GO" id="GO:0016747">
    <property type="term" value="F:acyltransferase activity, transferring groups other than amino-acyl groups"/>
    <property type="evidence" value="ECO:0007669"/>
    <property type="project" value="InterPro"/>
</dbReference>
<feature type="compositionally biased region" description="Low complexity" evidence="1">
    <location>
        <begin position="7"/>
        <end position="29"/>
    </location>
</feature>
<accession>A0AA37UQG7</accession>
<dbReference type="InterPro" id="IPR002656">
    <property type="entry name" value="Acyl_transf_3_dom"/>
</dbReference>
<dbReference type="PANTHER" id="PTHR23028:SF134">
    <property type="entry name" value="PUTATIVE (AFU_ORTHOLOGUE AFUA_4G08520)-RELATED"/>
    <property type="match status" value="1"/>
</dbReference>
<evidence type="ECO:0000256" key="2">
    <source>
        <dbReference type="SAM" id="Phobius"/>
    </source>
</evidence>
<feature type="transmembrane region" description="Helical" evidence="2">
    <location>
        <begin position="453"/>
        <end position="473"/>
    </location>
</feature>
<gene>
    <name evidence="4" type="ORF">ColSpa_12621</name>
</gene>
<feature type="transmembrane region" description="Helical" evidence="2">
    <location>
        <begin position="418"/>
        <end position="441"/>
    </location>
</feature>
<dbReference type="EMBL" id="BQXU01000068">
    <property type="protein sequence ID" value="GKT52440.1"/>
    <property type="molecule type" value="Genomic_DNA"/>
</dbReference>
<evidence type="ECO:0000313" key="5">
    <source>
        <dbReference type="Proteomes" id="UP001055115"/>
    </source>
</evidence>
<dbReference type="InterPro" id="IPR050879">
    <property type="entry name" value="Acyltransferase_3"/>
</dbReference>
<dbReference type="GeneID" id="73333423"/>
<evidence type="ECO:0000313" key="4">
    <source>
        <dbReference type="EMBL" id="GKT52440.1"/>
    </source>
</evidence>
<name>A0AA37UQG7_9PEZI</name>
<evidence type="ECO:0000259" key="3">
    <source>
        <dbReference type="Pfam" id="PF01757"/>
    </source>
</evidence>
<dbReference type="AlphaFoldDB" id="A0AA37UQG7"/>
<dbReference type="PANTHER" id="PTHR23028">
    <property type="entry name" value="ACETYLTRANSFERASE"/>
    <property type="match status" value="1"/>
</dbReference>
<sequence length="497" mass="55476">MSRDLESSLSRAQLSSPSSSSQASFSSSSDDLEYARLPLDYKDEGLRIQTLEVEDDISIEDTFIAPRPLPPWLRYPKSLALALVPSFLHPVDPDVTPKPLHPSAWLAFFVVCHHWSLCTLTGEFLHGFMSDDTPLLLQLPILRLAVSGLSNVCIFFVISGYALSYKPMKLIKQKKSAEFAIATASSAFRRYIRLFLPTMITSLAVAGLAYFKLFELEPIPGPAVSMFRPPALDGAWDQLFAPAFEFFFLVCLLIYTIHSSYWQFFLFFSGLLLAALRFYGNDEDTDNGSNDCNWETLPHLTSPSFWRREGLRGFHAPMSLIRSSSTYGISKKSLQVVSFIGALWVLSFPGGGGNAAETPGFRTISSLTPASYGAGDYFWVPVAAVWLVSSIDQSPFIQQLFTGRIIQYLGRISYATYLVHNSLIWLWGYHAVQFFTAITGIPLEANLSTGWNFVVFLSTCLYLPGVVCVADFVQRYVDANAVKFAAWFEGKLIEKTQ</sequence>
<protein>
    <recommendedName>
        <fullName evidence="3">Acyltransferase 3 domain-containing protein</fullName>
    </recommendedName>
</protein>
<organism evidence="4 5">
    <name type="scientific">Colletotrichum spaethianum</name>
    <dbReference type="NCBI Taxonomy" id="700344"/>
    <lineage>
        <taxon>Eukaryota</taxon>
        <taxon>Fungi</taxon>
        <taxon>Dikarya</taxon>
        <taxon>Ascomycota</taxon>
        <taxon>Pezizomycotina</taxon>
        <taxon>Sordariomycetes</taxon>
        <taxon>Hypocreomycetidae</taxon>
        <taxon>Glomerellales</taxon>
        <taxon>Glomerellaceae</taxon>
        <taxon>Colletotrichum</taxon>
        <taxon>Colletotrichum spaethianum species complex</taxon>
    </lineage>
</organism>
<proteinExistence type="predicted"/>
<feature type="transmembrane region" description="Helical" evidence="2">
    <location>
        <begin position="105"/>
        <end position="129"/>
    </location>
</feature>
<feature type="transmembrane region" description="Helical" evidence="2">
    <location>
        <begin position="234"/>
        <end position="255"/>
    </location>
</feature>
<dbReference type="RefSeq" id="XP_049134790.1">
    <property type="nucleotide sequence ID" value="XM_049278833.1"/>
</dbReference>
<feature type="transmembrane region" description="Helical" evidence="2">
    <location>
        <begin position="262"/>
        <end position="280"/>
    </location>
</feature>
<reference evidence="4 5" key="1">
    <citation type="submission" date="2022-03" db="EMBL/GenBank/DDBJ databases">
        <title>Genome data of Colletotrichum spp.</title>
        <authorList>
            <person name="Utami Y.D."/>
            <person name="Hiruma K."/>
        </authorList>
    </citation>
    <scope>NUCLEOTIDE SEQUENCE [LARGE SCALE GENOMIC DNA]</scope>
    <source>
        <strain evidence="4 5">MAFF 239500</strain>
    </source>
</reference>
<dbReference type="Pfam" id="PF01757">
    <property type="entry name" value="Acyl_transf_3"/>
    <property type="match status" value="1"/>
</dbReference>
<keyword evidence="2" id="KW-1133">Transmembrane helix</keyword>
<keyword evidence="2" id="KW-0472">Membrane</keyword>
<feature type="transmembrane region" description="Helical" evidence="2">
    <location>
        <begin position="194"/>
        <end position="214"/>
    </location>
</feature>
<feature type="region of interest" description="Disordered" evidence="1">
    <location>
        <begin position="1"/>
        <end position="31"/>
    </location>
</feature>
<keyword evidence="2" id="KW-0812">Transmembrane</keyword>
<feature type="domain" description="Acyltransferase 3" evidence="3">
    <location>
        <begin position="104"/>
        <end position="457"/>
    </location>
</feature>
<keyword evidence="5" id="KW-1185">Reference proteome</keyword>
<feature type="transmembrane region" description="Helical" evidence="2">
    <location>
        <begin position="141"/>
        <end position="165"/>
    </location>
</feature>
<comment type="caution">
    <text evidence="4">The sequence shown here is derived from an EMBL/GenBank/DDBJ whole genome shotgun (WGS) entry which is preliminary data.</text>
</comment>
<dbReference type="Proteomes" id="UP001055115">
    <property type="component" value="Unassembled WGS sequence"/>
</dbReference>